<name>A0ACB7T109_HYAAI</name>
<dbReference type="EMBL" id="CM023491">
    <property type="protein sequence ID" value="KAH6940628.1"/>
    <property type="molecule type" value="Genomic_DNA"/>
</dbReference>
<evidence type="ECO:0000313" key="1">
    <source>
        <dbReference type="EMBL" id="KAH6940628.1"/>
    </source>
</evidence>
<proteinExistence type="predicted"/>
<protein>
    <submittedName>
        <fullName evidence="1">Uncharacterized protein</fullName>
    </submittedName>
</protein>
<keyword evidence="2" id="KW-1185">Reference proteome</keyword>
<accession>A0ACB7T109</accession>
<organism evidence="1 2">
    <name type="scientific">Hyalomma asiaticum</name>
    <name type="common">Tick</name>
    <dbReference type="NCBI Taxonomy" id="266040"/>
    <lineage>
        <taxon>Eukaryota</taxon>
        <taxon>Metazoa</taxon>
        <taxon>Ecdysozoa</taxon>
        <taxon>Arthropoda</taxon>
        <taxon>Chelicerata</taxon>
        <taxon>Arachnida</taxon>
        <taxon>Acari</taxon>
        <taxon>Parasitiformes</taxon>
        <taxon>Ixodida</taxon>
        <taxon>Ixodoidea</taxon>
        <taxon>Ixodidae</taxon>
        <taxon>Hyalomminae</taxon>
        <taxon>Hyalomma</taxon>
    </lineage>
</organism>
<sequence>MIHNVALPDNTETDPRPAHLQQRVCVSSRVRVVALHVARRFIEARFAIDRYHRENAAEHRWSTTEPPVAMRIDSIAAALEQVLSPVGIETYPFKISWYNERVPDVFKFPHHPDTLCFVAISTPSTFEKAFLPFILDNRNSSLKDPYDQCMTACFARVKQAFPDDVLEVIQDFELHPNRRPKAIMQTAGHVAGAVHYYSCRGMHFDEELPPKKRLLGVSIHPRYGGWFAFRAVFIFRNVFVPELQRRQPVDVVRSDDQRTHLVRLFNFSWRDGRYRDIIDVEERYSARQQEYFNTLPGQRWQLIEKWRQEASLCIQLNGCS</sequence>
<evidence type="ECO:0000313" key="2">
    <source>
        <dbReference type="Proteomes" id="UP000821845"/>
    </source>
</evidence>
<dbReference type="Proteomes" id="UP000821845">
    <property type="component" value="Chromosome 11"/>
</dbReference>
<comment type="caution">
    <text evidence="1">The sequence shown here is derived from an EMBL/GenBank/DDBJ whole genome shotgun (WGS) entry which is preliminary data.</text>
</comment>
<gene>
    <name evidence="1" type="ORF">HPB50_003355</name>
</gene>
<reference evidence="1" key="1">
    <citation type="submission" date="2020-05" db="EMBL/GenBank/DDBJ databases">
        <title>Large-scale comparative analyses of tick genomes elucidate their genetic diversity and vector capacities.</title>
        <authorList>
            <person name="Jia N."/>
            <person name="Wang J."/>
            <person name="Shi W."/>
            <person name="Du L."/>
            <person name="Sun Y."/>
            <person name="Zhan W."/>
            <person name="Jiang J."/>
            <person name="Wang Q."/>
            <person name="Zhang B."/>
            <person name="Ji P."/>
            <person name="Sakyi L.B."/>
            <person name="Cui X."/>
            <person name="Yuan T."/>
            <person name="Jiang B."/>
            <person name="Yang W."/>
            <person name="Lam T.T.-Y."/>
            <person name="Chang Q."/>
            <person name="Ding S."/>
            <person name="Wang X."/>
            <person name="Zhu J."/>
            <person name="Ruan X."/>
            <person name="Zhao L."/>
            <person name="Wei J."/>
            <person name="Que T."/>
            <person name="Du C."/>
            <person name="Cheng J."/>
            <person name="Dai P."/>
            <person name="Han X."/>
            <person name="Huang E."/>
            <person name="Gao Y."/>
            <person name="Liu J."/>
            <person name="Shao H."/>
            <person name="Ye R."/>
            <person name="Li L."/>
            <person name="Wei W."/>
            <person name="Wang X."/>
            <person name="Wang C."/>
            <person name="Yang T."/>
            <person name="Huo Q."/>
            <person name="Li W."/>
            <person name="Guo W."/>
            <person name="Chen H."/>
            <person name="Zhou L."/>
            <person name="Ni X."/>
            <person name="Tian J."/>
            <person name="Zhou Y."/>
            <person name="Sheng Y."/>
            <person name="Liu T."/>
            <person name="Pan Y."/>
            <person name="Xia L."/>
            <person name="Li J."/>
            <person name="Zhao F."/>
            <person name="Cao W."/>
        </authorList>
    </citation>
    <scope>NUCLEOTIDE SEQUENCE</scope>
    <source>
        <strain evidence="1">Hyas-2018</strain>
    </source>
</reference>